<sequence length="185" mass="20555">MATARTPRLSVEDWIQAGYAILAEEGIKALKLDSLCSRVGATKGSFYWHFTDMAGYRAALIQAWGELRDDDRRHFATLTDLPPRQRLSQMMSALVDARHWTLERAMREWARTDAAVAAGVRASDARVLEAVRQAFVDHGFDDEEADLRANATFAAGIGFLHLSGSTVSAKIAARRERFLDIMLTG</sequence>
<dbReference type="AlphaFoldDB" id="A0A1X0BL38"/>
<dbReference type="KEGG" id="mcee:MCEL_19030"/>
<dbReference type="Proteomes" id="UP000466431">
    <property type="component" value="Chromosome"/>
</dbReference>
<dbReference type="STRING" id="1249101.BST21_21745"/>
<accession>A0A1X0BL38</accession>
<evidence type="ECO:0000256" key="1">
    <source>
        <dbReference type="ARBA" id="ARBA00023125"/>
    </source>
</evidence>
<proteinExistence type="predicted"/>
<name>A0A1X0BL38_MYCCF</name>
<dbReference type="Pfam" id="PF00440">
    <property type="entry name" value="TetR_N"/>
    <property type="match status" value="1"/>
</dbReference>
<keyword evidence="1" id="KW-0238">DNA-binding</keyword>
<keyword evidence="3" id="KW-1185">Reference proteome</keyword>
<organism evidence="2 3">
    <name type="scientific">Mycolicibacterium celeriflavum</name>
    <name type="common">Mycobacterium celeriflavum</name>
    <dbReference type="NCBI Taxonomy" id="1249101"/>
    <lineage>
        <taxon>Bacteria</taxon>
        <taxon>Bacillati</taxon>
        <taxon>Actinomycetota</taxon>
        <taxon>Actinomycetes</taxon>
        <taxon>Mycobacteriales</taxon>
        <taxon>Mycobacteriaceae</taxon>
        <taxon>Mycolicibacterium</taxon>
    </lineage>
</organism>
<evidence type="ECO:0000313" key="2">
    <source>
        <dbReference type="EMBL" id="BBY43608.1"/>
    </source>
</evidence>
<dbReference type="RefSeq" id="WP_083006677.1">
    <property type="nucleotide sequence ID" value="NZ_AP022591.1"/>
</dbReference>
<dbReference type="EMBL" id="AP022591">
    <property type="protein sequence ID" value="BBY43608.1"/>
    <property type="molecule type" value="Genomic_DNA"/>
</dbReference>
<dbReference type="SUPFAM" id="SSF46689">
    <property type="entry name" value="Homeodomain-like"/>
    <property type="match status" value="1"/>
</dbReference>
<dbReference type="InterPro" id="IPR001647">
    <property type="entry name" value="HTH_TetR"/>
</dbReference>
<dbReference type="InterPro" id="IPR009057">
    <property type="entry name" value="Homeodomain-like_sf"/>
</dbReference>
<gene>
    <name evidence="2" type="ORF">MCEL_19030</name>
</gene>
<dbReference type="Gene3D" id="1.10.357.10">
    <property type="entry name" value="Tetracycline Repressor, domain 2"/>
    <property type="match status" value="1"/>
</dbReference>
<evidence type="ECO:0000313" key="3">
    <source>
        <dbReference type="Proteomes" id="UP000466431"/>
    </source>
</evidence>
<dbReference type="OrthoDB" id="3218408at2"/>
<protein>
    <submittedName>
        <fullName evidence="2">TetR family transcriptional regulator</fullName>
    </submittedName>
</protein>
<reference evidence="2 3" key="1">
    <citation type="journal article" date="2019" name="Emerg. Microbes Infect.">
        <title>Comprehensive subspecies identification of 175 nontuberculous mycobacteria species based on 7547 genomic profiles.</title>
        <authorList>
            <person name="Matsumoto Y."/>
            <person name="Kinjo T."/>
            <person name="Motooka D."/>
            <person name="Nabeya D."/>
            <person name="Jung N."/>
            <person name="Uechi K."/>
            <person name="Horii T."/>
            <person name="Iida T."/>
            <person name="Fujita J."/>
            <person name="Nakamura S."/>
        </authorList>
    </citation>
    <scope>NUCLEOTIDE SEQUENCE [LARGE SCALE GENOMIC DNA]</scope>
    <source>
        <strain evidence="2 3">JCM 18439</strain>
    </source>
</reference>
<dbReference type="GO" id="GO:0003677">
    <property type="term" value="F:DNA binding"/>
    <property type="evidence" value="ECO:0007669"/>
    <property type="project" value="UniProtKB-KW"/>
</dbReference>